<keyword evidence="10 14" id="KW-0067">ATP-binding</keyword>
<evidence type="ECO:0000256" key="14">
    <source>
        <dbReference type="HAMAP-Rule" id="MF_00339"/>
    </source>
</evidence>
<dbReference type="Gene3D" id="3.40.50.460">
    <property type="entry name" value="Phosphofructokinase domain"/>
    <property type="match status" value="1"/>
</dbReference>
<dbReference type="PRINTS" id="PR00476">
    <property type="entry name" value="PHFRCTKINASE"/>
</dbReference>
<feature type="binding site" evidence="14">
    <location>
        <begin position="72"/>
        <end position="73"/>
    </location>
    <ligand>
        <name>ATP</name>
        <dbReference type="ChEBI" id="CHEBI:30616"/>
    </ligand>
</feature>
<proteinExistence type="inferred from homology"/>
<dbReference type="Proteomes" id="UP000229307">
    <property type="component" value="Unassembled WGS sequence"/>
</dbReference>
<evidence type="ECO:0000256" key="4">
    <source>
        <dbReference type="ARBA" id="ARBA00022490"/>
    </source>
</evidence>
<evidence type="ECO:0000313" key="17">
    <source>
        <dbReference type="Proteomes" id="UP000229307"/>
    </source>
</evidence>
<dbReference type="EMBL" id="PFMR01000087">
    <property type="protein sequence ID" value="PIZ17740.1"/>
    <property type="molecule type" value="Genomic_DNA"/>
</dbReference>
<comment type="pathway">
    <text evidence="3 14">Carbohydrate degradation; glycolysis; D-glyceraldehyde 3-phosphate and glycerone phosphate from D-glucose: step 3/4.</text>
</comment>
<dbReference type="InterPro" id="IPR022953">
    <property type="entry name" value="ATP_PFK"/>
</dbReference>
<dbReference type="FunFam" id="3.40.50.460:FF:000002">
    <property type="entry name" value="ATP-dependent 6-phosphofructokinase"/>
    <property type="match status" value="1"/>
</dbReference>
<feature type="binding site" description="in other chain" evidence="14">
    <location>
        <begin position="170"/>
        <end position="172"/>
    </location>
    <ligand>
        <name>substrate</name>
        <note>ligand shared between dimeric partners</note>
    </ligand>
</feature>
<name>A0A2M7SE44_9BACT</name>
<dbReference type="PANTHER" id="PTHR13697:SF4">
    <property type="entry name" value="ATP-DEPENDENT 6-PHOSPHOFRUCTOKINASE"/>
    <property type="match status" value="1"/>
</dbReference>
<comment type="activity regulation">
    <text evidence="14">Allosterically activated by ADP and other diphosphonucleosides, and allosterically inhibited by phosphoenolpyruvate.</text>
</comment>
<feature type="active site" description="Proton acceptor" evidence="14">
    <location>
        <position position="128"/>
    </location>
</feature>
<dbReference type="GO" id="GO:0048029">
    <property type="term" value="F:monosaccharide binding"/>
    <property type="evidence" value="ECO:0007669"/>
    <property type="project" value="TreeGrafter"/>
</dbReference>
<evidence type="ECO:0000256" key="1">
    <source>
        <dbReference type="ARBA" id="ARBA00001946"/>
    </source>
</evidence>
<feature type="binding site" evidence="14">
    <location>
        <begin position="21"/>
        <end position="25"/>
    </location>
    <ligand>
        <name>ADP</name>
        <dbReference type="ChEBI" id="CHEBI:456216"/>
        <note>allosteric activator; ligand shared between dimeric partners</note>
    </ligand>
</feature>
<dbReference type="GO" id="GO:0061621">
    <property type="term" value="P:canonical glycolysis"/>
    <property type="evidence" value="ECO:0007669"/>
    <property type="project" value="TreeGrafter"/>
</dbReference>
<keyword evidence="9 14" id="KW-0418">Kinase</keyword>
<keyword evidence="6 14" id="KW-0808">Transferase</keyword>
<keyword evidence="8 14" id="KW-0547">Nucleotide-binding</keyword>
<keyword evidence="12 14" id="KW-0324">Glycolysis</keyword>
<dbReference type="GO" id="GO:0046872">
    <property type="term" value="F:metal ion binding"/>
    <property type="evidence" value="ECO:0007669"/>
    <property type="project" value="UniProtKB-KW"/>
</dbReference>
<keyword evidence="5 14" id="KW-0021">Allosteric enzyme</keyword>
<keyword evidence="4 14" id="KW-0963">Cytoplasm</keyword>
<comment type="subunit">
    <text evidence="14">Homotetramer.</text>
</comment>
<feature type="domain" description="Phosphofructokinase" evidence="15">
    <location>
        <begin position="3"/>
        <end position="276"/>
    </location>
</feature>
<feature type="binding site" description="in other chain" evidence="14">
    <location>
        <begin position="250"/>
        <end position="253"/>
    </location>
    <ligand>
        <name>substrate</name>
        <note>ligand shared between dimeric partners</note>
    </ligand>
</feature>
<evidence type="ECO:0000256" key="9">
    <source>
        <dbReference type="ARBA" id="ARBA00022777"/>
    </source>
</evidence>
<dbReference type="GO" id="GO:0003872">
    <property type="term" value="F:6-phosphofructokinase activity"/>
    <property type="evidence" value="ECO:0007669"/>
    <property type="project" value="UniProtKB-UniRule"/>
</dbReference>
<evidence type="ECO:0000256" key="5">
    <source>
        <dbReference type="ARBA" id="ARBA00022533"/>
    </source>
</evidence>
<dbReference type="GO" id="GO:0016208">
    <property type="term" value="F:AMP binding"/>
    <property type="evidence" value="ECO:0007669"/>
    <property type="project" value="TreeGrafter"/>
</dbReference>
<evidence type="ECO:0000256" key="7">
    <source>
        <dbReference type="ARBA" id="ARBA00022723"/>
    </source>
</evidence>
<dbReference type="InterPro" id="IPR000023">
    <property type="entry name" value="Phosphofructokinase_dom"/>
</dbReference>
<evidence type="ECO:0000256" key="2">
    <source>
        <dbReference type="ARBA" id="ARBA00004496"/>
    </source>
</evidence>
<dbReference type="GO" id="GO:0006002">
    <property type="term" value="P:fructose 6-phosphate metabolic process"/>
    <property type="evidence" value="ECO:0007669"/>
    <property type="project" value="InterPro"/>
</dbReference>
<protein>
    <recommendedName>
        <fullName evidence="14">ATP-dependent 6-phosphofructokinase</fullName>
        <shortName evidence="14">ATP-PFK</shortName>
        <shortName evidence="14">Phosphofructokinase</shortName>
        <ecNumber evidence="14">2.7.1.11</ecNumber>
    </recommendedName>
    <alternativeName>
        <fullName evidence="14">Phosphohexokinase</fullName>
    </alternativeName>
</protein>
<dbReference type="GO" id="GO:0005945">
    <property type="term" value="C:6-phosphofructokinase complex"/>
    <property type="evidence" value="ECO:0007669"/>
    <property type="project" value="TreeGrafter"/>
</dbReference>
<accession>A0A2M7SE44</accession>
<dbReference type="GO" id="GO:0042802">
    <property type="term" value="F:identical protein binding"/>
    <property type="evidence" value="ECO:0007669"/>
    <property type="project" value="TreeGrafter"/>
</dbReference>
<gene>
    <name evidence="14" type="primary">pfkA</name>
    <name evidence="16" type="ORF">COY52_03080</name>
</gene>
<sequence>MEQIAVMTSGGDAPGMNACIRAVVRSAIYKKLKVLGVKRGYEGFAEGDIIKMDLRSVSGIINRGGTILRTVRSNKMKTEEGQKSIINAIKDNHMDGLVVIGGDGSFRAAMTLYEKNKMPIVGIAASIDNDVPGTDCTIGFDTAVNTAMDAIDKIRDTATSHERVFIVEVMGRSKGFIAVEVGLASGAEYILIPEIRYDLNEICDSLSTAHKRGKSSCIIVMAEGAGNAYAISDQIEKETGLEARVSIIGYTQRGGSPSYRSRMLASRFGQHAVDIILGMKADDAPKAVGIKDDKIVAFDMGEVLKGEKKVDKKRYELAQILSI</sequence>
<feature type="binding site" evidence="14">
    <location>
        <begin position="102"/>
        <end position="105"/>
    </location>
    <ligand>
        <name>ATP</name>
        <dbReference type="ChEBI" id="CHEBI:30616"/>
    </ligand>
</feature>
<feature type="binding site" description="in other chain" evidence="14">
    <location>
        <begin position="126"/>
        <end position="128"/>
    </location>
    <ligand>
        <name>substrate</name>
        <note>ligand shared between dimeric partners</note>
    </ligand>
</feature>
<dbReference type="PIRSF" id="PIRSF000532">
    <property type="entry name" value="ATP_PFK_prok"/>
    <property type="match status" value="1"/>
</dbReference>
<feature type="binding site" description="in other chain" evidence="14">
    <location>
        <position position="212"/>
    </location>
    <ligand>
        <name>ADP</name>
        <dbReference type="ChEBI" id="CHEBI:456216"/>
        <note>allosteric activator; ligand shared between dimeric partners</note>
    </ligand>
</feature>
<evidence type="ECO:0000256" key="8">
    <source>
        <dbReference type="ARBA" id="ARBA00022741"/>
    </source>
</evidence>
<keyword evidence="7 14" id="KW-0479">Metal-binding</keyword>
<keyword evidence="11 14" id="KW-0460">Magnesium</keyword>
<dbReference type="SUPFAM" id="SSF53784">
    <property type="entry name" value="Phosphofructokinase"/>
    <property type="match status" value="1"/>
</dbReference>
<comment type="caution">
    <text evidence="14">Lacks conserved residue(s) required for the propagation of feature annotation.</text>
</comment>
<feature type="binding site" evidence="14">
    <location>
        <position position="103"/>
    </location>
    <ligand>
        <name>Mg(2+)</name>
        <dbReference type="ChEBI" id="CHEBI:18420"/>
        <note>catalytic</note>
    </ligand>
</feature>
<feature type="binding site" description="in other chain" evidence="14">
    <location>
        <begin position="214"/>
        <end position="216"/>
    </location>
    <ligand>
        <name>ADP</name>
        <dbReference type="ChEBI" id="CHEBI:456216"/>
        <note>allosteric activator; ligand shared between dimeric partners</note>
    </ligand>
</feature>
<comment type="caution">
    <text evidence="16">The sequence shown here is derived from an EMBL/GenBank/DDBJ whole genome shotgun (WGS) entry which is preliminary data.</text>
</comment>
<dbReference type="InterPro" id="IPR012828">
    <property type="entry name" value="PFKA_ATP_prok"/>
</dbReference>
<feature type="binding site" evidence="14">
    <location>
        <position position="11"/>
    </location>
    <ligand>
        <name>ATP</name>
        <dbReference type="ChEBI" id="CHEBI:30616"/>
    </ligand>
</feature>
<evidence type="ECO:0000256" key="11">
    <source>
        <dbReference type="ARBA" id="ARBA00022842"/>
    </source>
</evidence>
<dbReference type="NCBIfam" id="NF002872">
    <property type="entry name" value="PRK03202.1"/>
    <property type="match status" value="1"/>
</dbReference>
<dbReference type="PANTHER" id="PTHR13697">
    <property type="entry name" value="PHOSPHOFRUCTOKINASE"/>
    <property type="match status" value="1"/>
</dbReference>
<dbReference type="Gene3D" id="3.40.50.450">
    <property type="match status" value="1"/>
</dbReference>
<comment type="function">
    <text evidence="14">Catalyzes the phosphorylation of D-fructose 6-phosphate to fructose 1,6-bisphosphate by ATP, the first committing step of glycolysis.</text>
</comment>
<comment type="cofactor">
    <cofactor evidence="1 14">
        <name>Mg(2+)</name>
        <dbReference type="ChEBI" id="CHEBI:18420"/>
    </cofactor>
</comment>
<feature type="binding site" evidence="14">
    <location>
        <position position="244"/>
    </location>
    <ligand>
        <name>substrate</name>
        <note>ligand shared between dimeric partners</note>
    </ligand>
</feature>
<dbReference type="HAMAP" id="MF_00339">
    <property type="entry name" value="Phosphofructokinase_I_B1"/>
    <property type="match status" value="1"/>
</dbReference>
<evidence type="ECO:0000259" key="15">
    <source>
        <dbReference type="Pfam" id="PF00365"/>
    </source>
</evidence>
<organism evidence="16 17">
    <name type="scientific">Candidatus Desantisbacteria bacterium CG_4_10_14_0_8_um_filter_48_22</name>
    <dbReference type="NCBI Taxonomy" id="1974543"/>
    <lineage>
        <taxon>Bacteria</taxon>
        <taxon>Candidatus Desantisiibacteriota</taxon>
    </lineage>
</organism>
<evidence type="ECO:0000256" key="6">
    <source>
        <dbReference type="ARBA" id="ARBA00022679"/>
    </source>
</evidence>
<reference evidence="17" key="1">
    <citation type="submission" date="2017-09" db="EMBL/GenBank/DDBJ databases">
        <title>Depth-based differentiation of microbial function through sediment-hosted aquifers and enrichment of novel symbionts in the deep terrestrial subsurface.</title>
        <authorList>
            <person name="Probst A.J."/>
            <person name="Ladd B."/>
            <person name="Jarett J.K."/>
            <person name="Geller-Mcgrath D.E."/>
            <person name="Sieber C.M.K."/>
            <person name="Emerson J.B."/>
            <person name="Anantharaman K."/>
            <person name="Thomas B.C."/>
            <person name="Malmstrom R."/>
            <person name="Stieglmeier M."/>
            <person name="Klingl A."/>
            <person name="Woyke T."/>
            <person name="Ryan C.M."/>
            <person name="Banfield J.F."/>
        </authorList>
    </citation>
    <scope>NUCLEOTIDE SEQUENCE [LARGE SCALE GENOMIC DNA]</scope>
</reference>
<dbReference type="GO" id="GO:0070095">
    <property type="term" value="F:fructose-6-phosphate binding"/>
    <property type="evidence" value="ECO:0007669"/>
    <property type="project" value="TreeGrafter"/>
</dbReference>
<evidence type="ECO:0000256" key="13">
    <source>
        <dbReference type="ARBA" id="ARBA00048070"/>
    </source>
</evidence>
<dbReference type="InterPro" id="IPR012003">
    <property type="entry name" value="ATP_PFK_prok-type"/>
</dbReference>
<dbReference type="UniPathway" id="UPA00109">
    <property type="reaction ID" value="UER00182"/>
</dbReference>
<comment type="similarity">
    <text evidence="14">Belongs to the phosphofructokinase type A (PFKA) family. ATP-dependent PFK group I subfamily. Prokaryotic clade 'B1' sub-subfamily.</text>
</comment>
<dbReference type="Pfam" id="PF00365">
    <property type="entry name" value="PFK"/>
    <property type="match status" value="1"/>
</dbReference>
<feature type="binding site" description="in other chain" evidence="14">
    <location>
        <begin position="186"/>
        <end position="188"/>
    </location>
    <ligand>
        <name>ADP</name>
        <dbReference type="ChEBI" id="CHEBI:456216"/>
        <note>allosteric activator; ligand shared between dimeric partners</note>
    </ligand>
</feature>
<feature type="binding site" description="in other chain" evidence="14">
    <location>
        <position position="223"/>
    </location>
    <ligand>
        <name>substrate</name>
        <note>ligand shared between dimeric partners</note>
    </ligand>
</feature>
<feature type="binding site" description="in other chain" evidence="14">
    <location>
        <position position="155"/>
    </location>
    <ligand>
        <name>ADP</name>
        <dbReference type="ChEBI" id="CHEBI:456216"/>
        <note>allosteric activator; ligand shared between dimeric partners</note>
    </ligand>
</feature>
<comment type="catalytic activity">
    <reaction evidence="13 14">
        <text>beta-D-fructose 6-phosphate + ATP = beta-D-fructose 1,6-bisphosphate + ADP + H(+)</text>
        <dbReference type="Rhea" id="RHEA:16109"/>
        <dbReference type="ChEBI" id="CHEBI:15378"/>
        <dbReference type="ChEBI" id="CHEBI:30616"/>
        <dbReference type="ChEBI" id="CHEBI:32966"/>
        <dbReference type="ChEBI" id="CHEBI:57634"/>
        <dbReference type="ChEBI" id="CHEBI:456216"/>
        <dbReference type="EC" id="2.7.1.11"/>
    </reaction>
</comment>
<dbReference type="GO" id="GO:0030388">
    <property type="term" value="P:fructose 1,6-bisphosphate metabolic process"/>
    <property type="evidence" value="ECO:0007669"/>
    <property type="project" value="TreeGrafter"/>
</dbReference>
<evidence type="ECO:0000256" key="10">
    <source>
        <dbReference type="ARBA" id="ARBA00022840"/>
    </source>
</evidence>
<dbReference type="AlphaFoldDB" id="A0A2M7SE44"/>
<evidence type="ECO:0000256" key="12">
    <source>
        <dbReference type="ARBA" id="ARBA00023152"/>
    </source>
</evidence>
<dbReference type="EC" id="2.7.1.11" evidence="14"/>
<dbReference type="GO" id="GO:0005524">
    <property type="term" value="F:ATP binding"/>
    <property type="evidence" value="ECO:0007669"/>
    <property type="project" value="UniProtKB-KW"/>
</dbReference>
<feature type="binding site" evidence="14">
    <location>
        <position position="163"/>
    </location>
    <ligand>
        <name>substrate</name>
        <note>ligand shared between dimeric partners</note>
    </ligand>
</feature>
<dbReference type="InterPro" id="IPR035966">
    <property type="entry name" value="PKF_sf"/>
</dbReference>
<evidence type="ECO:0000256" key="3">
    <source>
        <dbReference type="ARBA" id="ARBA00004679"/>
    </source>
</evidence>
<comment type="subcellular location">
    <subcellularLocation>
        <location evidence="2 14">Cytoplasm</location>
    </subcellularLocation>
</comment>
<evidence type="ECO:0000313" key="16">
    <source>
        <dbReference type="EMBL" id="PIZ17740.1"/>
    </source>
</evidence>